<keyword evidence="1" id="KW-0812">Transmembrane</keyword>
<dbReference type="AlphaFoldDB" id="A0A1F4WM24"/>
<keyword evidence="1" id="KW-1133">Transmembrane helix</keyword>
<evidence type="ECO:0000256" key="1">
    <source>
        <dbReference type="SAM" id="Phobius"/>
    </source>
</evidence>
<accession>A0A1F4WM24</accession>
<proteinExistence type="predicted"/>
<organism evidence="2 3">
    <name type="scientific">candidate division WWE3 bacterium RIFOXYC1_FULL_39_7</name>
    <dbReference type="NCBI Taxonomy" id="1802643"/>
    <lineage>
        <taxon>Bacteria</taxon>
        <taxon>Katanobacteria</taxon>
    </lineage>
</organism>
<feature type="transmembrane region" description="Helical" evidence="1">
    <location>
        <begin position="6"/>
        <end position="28"/>
    </location>
</feature>
<gene>
    <name evidence="2" type="ORF">A2415_02530</name>
</gene>
<sequence>MEITDGWFIVALLEFLALILMTLAAVLATRRKINAAERSIEGTAQAPKEGVIKNVRRMLKVLGEHPVTVFEIHMDDGEIFYAGVDGDSSDLFLTDLRIEFWPASESVGLEDHVQHVRNADGTQTISSVERRYFGLEKFRIIPDIADEPETSEVVLDLDLQLQHGDEPEPESESQSA</sequence>
<keyword evidence="1" id="KW-0472">Membrane</keyword>
<evidence type="ECO:0000313" key="2">
    <source>
        <dbReference type="EMBL" id="OGC70439.1"/>
    </source>
</evidence>
<dbReference type="Proteomes" id="UP000179113">
    <property type="component" value="Unassembled WGS sequence"/>
</dbReference>
<dbReference type="EMBL" id="MEWA01000005">
    <property type="protein sequence ID" value="OGC70439.1"/>
    <property type="molecule type" value="Genomic_DNA"/>
</dbReference>
<evidence type="ECO:0000313" key="3">
    <source>
        <dbReference type="Proteomes" id="UP000179113"/>
    </source>
</evidence>
<comment type="caution">
    <text evidence="2">The sequence shown here is derived from an EMBL/GenBank/DDBJ whole genome shotgun (WGS) entry which is preliminary data.</text>
</comment>
<name>A0A1F4WM24_UNCKA</name>
<protein>
    <submittedName>
        <fullName evidence="2">Uncharacterized protein</fullName>
    </submittedName>
</protein>
<reference evidence="2 3" key="1">
    <citation type="journal article" date="2016" name="Nat. Commun.">
        <title>Thousands of microbial genomes shed light on interconnected biogeochemical processes in an aquifer system.</title>
        <authorList>
            <person name="Anantharaman K."/>
            <person name="Brown C.T."/>
            <person name="Hug L.A."/>
            <person name="Sharon I."/>
            <person name="Castelle C.J."/>
            <person name="Probst A.J."/>
            <person name="Thomas B.C."/>
            <person name="Singh A."/>
            <person name="Wilkins M.J."/>
            <person name="Karaoz U."/>
            <person name="Brodie E.L."/>
            <person name="Williams K.H."/>
            <person name="Hubbard S.S."/>
            <person name="Banfield J.F."/>
        </authorList>
    </citation>
    <scope>NUCLEOTIDE SEQUENCE [LARGE SCALE GENOMIC DNA]</scope>
</reference>